<dbReference type="Proteomes" id="UP000758603">
    <property type="component" value="Unassembled WGS sequence"/>
</dbReference>
<dbReference type="AlphaFoldDB" id="A0A9P8RPD0"/>
<sequence length="263" mass="29870">MTSQHNAALRGLNAVYLQAPYINAPQDITDLLFLVQCWGLWVQFYHDLRRTRIFPKFEEALQQPGCILSQLRKDMHFVPLLKRLLQWVQVVHPQPELYDHTVLQELIMDLGTIFRPHLAHLISILTGLPRVCGQLGSLEAEAKAAQLSQLYRAYQKEADIAMDPNIVPPMTVRMRDTTYGGGNNWPGLSLVAVHTIDERLSRAHSGAWRFLPCDVWGKPKELLFRGQLFSKATQTAAIPPKLPLKSPARRKEKPVPADISEDQ</sequence>
<dbReference type="RefSeq" id="XP_045954407.1">
    <property type="nucleotide sequence ID" value="XM_046096685.1"/>
</dbReference>
<accession>A0A9P8RPD0</accession>
<dbReference type="OrthoDB" id="58416at2759"/>
<reference evidence="2" key="1">
    <citation type="journal article" date="2021" name="Nat. Commun.">
        <title>Genetic determinants of endophytism in the Arabidopsis root mycobiome.</title>
        <authorList>
            <person name="Mesny F."/>
            <person name="Miyauchi S."/>
            <person name="Thiergart T."/>
            <person name="Pickel B."/>
            <person name="Atanasova L."/>
            <person name="Karlsson M."/>
            <person name="Huettel B."/>
            <person name="Barry K.W."/>
            <person name="Haridas S."/>
            <person name="Chen C."/>
            <person name="Bauer D."/>
            <person name="Andreopoulos W."/>
            <person name="Pangilinan J."/>
            <person name="LaButti K."/>
            <person name="Riley R."/>
            <person name="Lipzen A."/>
            <person name="Clum A."/>
            <person name="Drula E."/>
            <person name="Henrissat B."/>
            <person name="Kohler A."/>
            <person name="Grigoriev I.V."/>
            <person name="Martin F.M."/>
            <person name="Hacquard S."/>
        </authorList>
    </citation>
    <scope>NUCLEOTIDE SEQUENCE</scope>
    <source>
        <strain evidence="2">MPI-SDFR-AT-0073</strain>
    </source>
</reference>
<evidence type="ECO:0000313" key="2">
    <source>
        <dbReference type="EMBL" id="KAH6647895.1"/>
    </source>
</evidence>
<gene>
    <name evidence="2" type="ORF">BKA67DRAFT_400408</name>
</gene>
<comment type="caution">
    <text evidence="2">The sequence shown here is derived from an EMBL/GenBank/DDBJ whole genome shotgun (WGS) entry which is preliminary data.</text>
</comment>
<name>A0A9P8RPD0_9PEZI</name>
<proteinExistence type="predicted"/>
<feature type="region of interest" description="Disordered" evidence="1">
    <location>
        <begin position="239"/>
        <end position="263"/>
    </location>
</feature>
<protein>
    <submittedName>
        <fullName evidence="2">Uncharacterized protein</fullName>
    </submittedName>
</protein>
<organism evidence="2 3">
    <name type="scientific">Truncatella angustata</name>
    <dbReference type="NCBI Taxonomy" id="152316"/>
    <lineage>
        <taxon>Eukaryota</taxon>
        <taxon>Fungi</taxon>
        <taxon>Dikarya</taxon>
        <taxon>Ascomycota</taxon>
        <taxon>Pezizomycotina</taxon>
        <taxon>Sordariomycetes</taxon>
        <taxon>Xylariomycetidae</taxon>
        <taxon>Amphisphaeriales</taxon>
        <taxon>Sporocadaceae</taxon>
        <taxon>Truncatella</taxon>
    </lineage>
</organism>
<dbReference type="GeneID" id="70125577"/>
<evidence type="ECO:0000256" key="1">
    <source>
        <dbReference type="SAM" id="MobiDB-lite"/>
    </source>
</evidence>
<evidence type="ECO:0000313" key="3">
    <source>
        <dbReference type="Proteomes" id="UP000758603"/>
    </source>
</evidence>
<keyword evidence="3" id="KW-1185">Reference proteome</keyword>
<dbReference type="EMBL" id="JAGPXC010000008">
    <property type="protein sequence ID" value="KAH6647895.1"/>
    <property type="molecule type" value="Genomic_DNA"/>
</dbReference>